<keyword evidence="2" id="KW-0472">Membrane</keyword>
<protein>
    <submittedName>
        <fullName evidence="4">Heparanase</fullName>
    </submittedName>
</protein>
<dbReference type="SUPFAM" id="SSF51445">
    <property type="entry name" value="(Trans)glycosidases"/>
    <property type="match status" value="1"/>
</dbReference>
<organism evidence="4">
    <name type="scientific">Neodiprion lecontei</name>
    <name type="common">Redheaded pine sawfly</name>
    <dbReference type="NCBI Taxonomy" id="441921"/>
    <lineage>
        <taxon>Eukaryota</taxon>
        <taxon>Metazoa</taxon>
        <taxon>Ecdysozoa</taxon>
        <taxon>Arthropoda</taxon>
        <taxon>Hexapoda</taxon>
        <taxon>Insecta</taxon>
        <taxon>Pterygota</taxon>
        <taxon>Neoptera</taxon>
        <taxon>Endopterygota</taxon>
        <taxon>Hymenoptera</taxon>
        <taxon>Tenthredinoidea</taxon>
        <taxon>Diprionidae</taxon>
        <taxon>Diprioninae</taxon>
        <taxon>Neodiprion</taxon>
    </lineage>
</organism>
<gene>
    <name evidence="4" type="primary">LOC107219737</name>
</gene>
<evidence type="ECO:0000313" key="3">
    <source>
        <dbReference type="Proteomes" id="UP000829291"/>
    </source>
</evidence>
<dbReference type="InterPro" id="IPR005199">
    <property type="entry name" value="Glyco_hydro_79"/>
</dbReference>
<evidence type="ECO:0000256" key="2">
    <source>
        <dbReference type="SAM" id="Phobius"/>
    </source>
</evidence>
<dbReference type="PANTHER" id="PTHR46145">
    <property type="entry name" value="HEPARANASE"/>
    <property type="match status" value="1"/>
</dbReference>
<dbReference type="RefSeq" id="XP_015513548.1">
    <property type="nucleotide sequence ID" value="XM_015658062.2"/>
</dbReference>
<dbReference type="KEGG" id="nlo:107219737"/>
<dbReference type="GO" id="GO:0016020">
    <property type="term" value="C:membrane"/>
    <property type="evidence" value="ECO:0007669"/>
    <property type="project" value="InterPro"/>
</dbReference>
<dbReference type="GO" id="GO:0005615">
    <property type="term" value="C:extracellular space"/>
    <property type="evidence" value="ECO:0007669"/>
    <property type="project" value="TreeGrafter"/>
</dbReference>
<sequence length="528" mass="60604">MKYLGNKKSGKDPQYRNIIESYEITRKRNINIHWYMLGFFVVLLILYLFTLNLQRVEDVTVINLDTRQSVHRRTSTRYLSYGLDTSLLRDMKTLPINDKRFVMLAHHLSPAYVRVGGTSADCLFFDETPSSSADKIFDPINGEDISNFTITHKDFLALSRFARKSGARMIFDLNVLLRRPDGSWNYSDAEKIIPLARAHNIELDWQLGNEPNSFHHVFNRTVTATQLASDYTDLRKLLDDNGYESSNLIGPEVNHIGDANHKGELYGAEFLKHANTSVTYFSWHQYYLNGHIATVEDFINRTVFDYLANQINSLSNFIRGYHIRVWLSETSSAWGSGAPNLSDRFVAGFLWLDKLGYSAWAGIDVVTRQSFFGGHYALVAHDLTPNPDWWVSVIYKQFVSERVLDPPILDSKALRLYWHCTAKSALINRVPAITQYGVHLDNKPMKVAIRMINPAPLKSITLHLYVLTADHLQSRFIKMNNQTLMLRPDGKLPPFNPIILDPDEKIELPPHSMYFLIYHGMQIPACEV</sequence>
<comment type="similarity">
    <text evidence="1">Belongs to the glycosyl hydrolase 79 family.</text>
</comment>
<feature type="transmembrane region" description="Helical" evidence="2">
    <location>
        <begin position="34"/>
        <end position="53"/>
    </location>
</feature>
<dbReference type="Proteomes" id="UP000829291">
    <property type="component" value="Chromosome 7"/>
</dbReference>
<dbReference type="GeneID" id="107219737"/>
<dbReference type="GO" id="GO:0016798">
    <property type="term" value="F:hydrolase activity, acting on glycosyl bonds"/>
    <property type="evidence" value="ECO:0007669"/>
    <property type="project" value="InterPro"/>
</dbReference>
<name>A0A6J0BIG0_NEOLC</name>
<dbReference type="Gene3D" id="3.20.20.80">
    <property type="entry name" value="Glycosidases"/>
    <property type="match status" value="1"/>
</dbReference>
<accession>A0A6J0BIG0</accession>
<dbReference type="GO" id="GO:0031012">
    <property type="term" value="C:extracellular matrix"/>
    <property type="evidence" value="ECO:0007669"/>
    <property type="project" value="TreeGrafter"/>
</dbReference>
<dbReference type="InterPro" id="IPR017853">
    <property type="entry name" value="GH"/>
</dbReference>
<reference evidence="4" key="1">
    <citation type="submission" date="2025-08" db="UniProtKB">
        <authorList>
            <consortium name="RefSeq"/>
        </authorList>
    </citation>
    <scope>IDENTIFICATION</scope>
    <source>
        <tissue evidence="4">Thorax and Abdomen</tissue>
    </source>
</reference>
<evidence type="ECO:0000313" key="4">
    <source>
        <dbReference type="RefSeq" id="XP_015513548.1"/>
    </source>
</evidence>
<dbReference type="InParanoid" id="A0A6J0BIG0"/>
<dbReference type="AlphaFoldDB" id="A0A6J0BIG0"/>
<keyword evidence="2" id="KW-0812">Transmembrane</keyword>
<keyword evidence="2" id="KW-1133">Transmembrane helix</keyword>
<dbReference type="PANTHER" id="PTHR46145:SF4">
    <property type="entry name" value="HEPARANASE"/>
    <property type="match status" value="1"/>
</dbReference>
<keyword evidence="3" id="KW-1185">Reference proteome</keyword>
<dbReference type="Pfam" id="PF03662">
    <property type="entry name" value="Glyco_hydro_79n"/>
    <property type="match status" value="1"/>
</dbReference>
<evidence type="ECO:0000256" key="1">
    <source>
        <dbReference type="ARBA" id="ARBA00009800"/>
    </source>
</evidence>
<proteinExistence type="inferred from homology"/>
<dbReference type="OrthoDB" id="726732at2759"/>